<dbReference type="Pfam" id="PF00069">
    <property type="entry name" value="Pkinase"/>
    <property type="match status" value="1"/>
</dbReference>
<evidence type="ECO:0000313" key="9">
    <source>
        <dbReference type="EMBL" id="HJE51370.1"/>
    </source>
</evidence>
<organism evidence="9 10">
    <name type="scientific">Tessaracoccus flavescens</name>
    <dbReference type="NCBI Taxonomy" id="399497"/>
    <lineage>
        <taxon>Bacteria</taxon>
        <taxon>Bacillati</taxon>
        <taxon>Actinomycetota</taxon>
        <taxon>Actinomycetes</taxon>
        <taxon>Propionibacteriales</taxon>
        <taxon>Propionibacteriaceae</taxon>
        <taxon>Tessaracoccus</taxon>
    </lineage>
</organism>
<dbReference type="GO" id="GO:0005524">
    <property type="term" value="F:ATP binding"/>
    <property type="evidence" value="ECO:0007669"/>
    <property type="project" value="UniProtKB-UniRule"/>
</dbReference>
<feature type="non-terminal residue" evidence="9">
    <location>
        <position position="141"/>
    </location>
</feature>
<evidence type="ECO:0000256" key="2">
    <source>
        <dbReference type="ARBA" id="ARBA00022527"/>
    </source>
</evidence>
<keyword evidence="2 9" id="KW-0723">Serine/threonine-protein kinase</keyword>
<dbReference type="InterPro" id="IPR017441">
    <property type="entry name" value="Protein_kinase_ATP_BS"/>
</dbReference>
<dbReference type="PANTHER" id="PTHR43289">
    <property type="entry name" value="MITOGEN-ACTIVATED PROTEIN KINASE KINASE KINASE 20-RELATED"/>
    <property type="match status" value="1"/>
</dbReference>
<dbReference type="PROSITE" id="PS50011">
    <property type="entry name" value="PROTEIN_KINASE_DOM"/>
    <property type="match status" value="1"/>
</dbReference>
<dbReference type="EC" id="2.7.11.1" evidence="1"/>
<dbReference type="InterPro" id="IPR000719">
    <property type="entry name" value="Prot_kinase_dom"/>
</dbReference>
<feature type="binding site" evidence="7">
    <location>
        <position position="40"/>
    </location>
    <ligand>
        <name>ATP</name>
        <dbReference type="ChEBI" id="CHEBI:30616"/>
    </ligand>
</feature>
<keyword evidence="4 7" id="KW-0547">Nucleotide-binding</keyword>
<dbReference type="GO" id="GO:0004674">
    <property type="term" value="F:protein serine/threonine kinase activity"/>
    <property type="evidence" value="ECO:0007669"/>
    <property type="project" value="UniProtKB-KW"/>
</dbReference>
<dbReference type="CDD" id="cd14014">
    <property type="entry name" value="STKc_PknB_like"/>
    <property type="match status" value="1"/>
</dbReference>
<proteinExistence type="predicted"/>
<evidence type="ECO:0000256" key="5">
    <source>
        <dbReference type="ARBA" id="ARBA00022777"/>
    </source>
</evidence>
<evidence type="ECO:0000256" key="4">
    <source>
        <dbReference type="ARBA" id="ARBA00022741"/>
    </source>
</evidence>
<gene>
    <name evidence="9" type="ORF">K8V15_05240</name>
</gene>
<evidence type="ECO:0000259" key="8">
    <source>
        <dbReference type="PROSITE" id="PS50011"/>
    </source>
</evidence>
<dbReference type="PROSITE" id="PS00107">
    <property type="entry name" value="PROTEIN_KINASE_ATP"/>
    <property type="match status" value="1"/>
</dbReference>
<dbReference type="Gene3D" id="1.10.510.10">
    <property type="entry name" value="Transferase(Phosphotransferase) domain 1"/>
    <property type="match status" value="1"/>
</dbReference>
<evidence type="ECO:0000256" key="3">
    <source>
        <dbReference type="ARBA" id="ARBA00022679"/>
    </source>
</evidence>
<reference evidence="9" key="2">
    <citation type="submission" date="2021-09" db="EMBL/GenBank/DDBJ databases">
        <authorList>
            <person name="Gilroy R."/>
        </authorList>
    </citation>
    <scope>NUCLEOTIDE SEQUENCE</scope>
    <source>
        <strain evidence="9">ChiGjej3B3-7470</strain>
    </source>
</reference>
<reference evidence="9" key="1">
    <citation type="journal article" date="2021" name="PeerJ">
        <title>Extensive microbial diversity within the chicken gut microbiome revealed by metagenomics and culture.</title>
        <authorList>
            <person name="Gilroy R."/>
            <person name="Ravi A."/>
            <person name="Getino M."/>
            <person name="Pursley I."/>
            <person name="Horton D.L."/>
            <person name="Alikhan N.F."/>
            <person name="Baker D."/>
            <person name="Gharbi K."/>
            <person name="Hall N."/>
            <person name="Watson M."/>
            <person name="Adriaenssens E.M."/>
            <person name="Foster-Nyarko E."/>
            <person name="Jarju S."/>
            <person name="Secka A."/>
            <person name="Antonio M."/>
            <person name="Oren A."/>
            <person name="Chaudhuri R.R."/>
            <person name="La Ragione R."/>
            <person name="Hildebrand F."/>
            <person name="Pallen M.J."/>
        </authorList>
    </citation>
    <scope>NUCLEOTIDE SEQUENCE</scope>
    <source>
        <strain evidence="9">ChiGjej3B3-7470</strain>
    </source>
</reference>
<dbReference type="PROSITE" id="PS00109">
    <property type="entry name" value="PROTEIN_KINASE_TYR"/>
    <property type="match status" value="1"/>
</dbReference>
<comment type="caution">
    <text evidence="9">The sequence shown here is derived from an EMBL/GenBank/DDBJ whole genome shotgun (WGS) entry which is preliminary data.</text>
</comment>
<dbReference type="SMART" id="SM00220">
    <property type="entry name" value="S_TKc"/>
    <property type="match status" value="1"/>
</dbReference>
<dbReference type="InterPro" id="IPR008266">
    <property type="entry name" value="Tyr_kinase_AS"/>
</dbReference>
<dbReference type="SUPFAM" id="SSF56112">
    <property type="entry name" value="Protein kinase-like (PK-like)"/>
    <property type="match status" value="1"/>
</dbReference>
<evidence type="ECO:0000256" key="1">
    <source>
        <dbReference type="ARBA" id="ARBA00012513"/>
    </source>
</evidence>
<evidence type="ECO:0000256" key="6">
    <source>
        <dbReference type="ARBA" id="ARBA00022840"/>
    </source>
</evidence>
<dbReference type="Proteomes" id="UP000712713">
    <property type="component" value="Unassembled WGS sequence"/>
</dbReference>
<keyword evidence="6 7" id="KW-0067">ATP-binding</keyword>
<feature type="domain" description="Protein kinase" evidence="8">
    <location>
        <begin position="11"/>
        <end position="141"/>
    </location>
</feature>
<dbReference type="EMBL" id="DYZF01000129">
    <property type="protein sequence ID" value="HJE51370.1"/>
    <property type="molecule type" value="Genomic_DNA"/>
</dbReference>
<dbReference type="PANTHER" id="PTHR43289:SF6">
    <property type="entry name" value="SERINE_THREONINE-PROTEIN KINASE NEKL-3"/>
    <property type="match status" value="1"/>
</dbReference>
<evidence type="ECO:0000256" key="7">
    <source>
        <dbReference type="PROSITE-ProRule" id="PRU10141"/>
    </source>
</evidence>
<evidence type="ECO:0000313" key="10">
    <source>
        <dbReference type="Proteomes" id="UP000712713"/>
    </source>
</evidence>
<sequence>MRLTMDMIGRYRITGRIGSGSFATVYRGQDETLDVPVAVKVLADNWATNDDVRGRFLAEARLLRRLADERIVRVYDIGTTDRGQPYFVMDLANGGSLEQLRKSLVQPGLALRLCAEAGRALEVLHRNQLVHRDVTPGNILL</sequence>
<protein>
    <recommendedName>
        <fullName evidence="1">non-specific serine/threonine protein kinase</fullName>
        <ecNumber evidence="1">2.7.11.1</ecNumber>
    </recommendedName>
</protein>
<dbReference type="InterPro" id="IPR011009">
    <property type="entry name" value="Kinase-like_dom_sf"/>
</dbReference>
<accession>A0A921EPM0</accession>
<keyword evidence="3" id="KW-0808">Transferase</keyword>
<dbReference type="AlphaFoldDB" id="A0A921EPM0"/>
<keyword evidence="5 9" id="KW-0418">Kinase</keyword>
<name>A0A921EPM0_9ACTN</name>